<proteinExistence type="inferred from homology"/>
<evidence type="ECO:0000256" key="1">
    <source>
        <dbReference type="ARBA" id="ARBA00007692"/>
    </source>
</evidence>
<protein>
    <submittedName>
        <fullName evidence="5">Uncharacterized protein</fullName>
    </submittedName>
</protein>
<evidence type="ECO:0000256" key="2">
    <source>
        <dbReference type="ARBA" id="ARBA00022472"/>
    </source>
</evidence>
<dbReference type="Gene3D" id="1.25.70.10">
    <property type="entry name" value="Transcription termination factor 3, mitochondrial"/>
    <property type="match status" value="1"/>
</dbReference>
<dbReference type="GO" id="GO:0003676">
    <property type="term" value="F:nucleic acid binding"/>
    <property type="evidence" value="ECO:0007669"/>
    <property type="project" value="InterPro"/>
</dbReference>
<organism evidence="5 6">
    <name type="scientific">Escallonia herrerae</name>
    <dbReference type="NCBI Taxonomy" id="1293975"/>
    <lineage>
        <taxon>Eukaryota</taxon>
        <taxon>Viridiplantae</taxon>
        <taxon>Streptophyta</taxon>
        <taxon>Embryophyta</taxon>
        <taxon>Tracheophyta</taxon>
        <taxon>Spermatophyta</taxon>
        <taxon>Magnoliopsida</taxon>
        <taxon>eudicotyledons</taxon>
        <taxon>Gunneridae</taxon>
        <taxon>Pentapetalae</taxon>
        <taxon>asterids</taxon>
        <taxon>campanulids</taxon>
        <taxon>Escalloniales</taxon>
        <taxon>Escalloniaceae</taxon>
        <taxon>Escallonia</taxon>
    </lineage>
</organism>
<dbReference type="PANTHER" id="PTHR13068">
    <property type="entry name" value="CGI-12 PROTEIN-RELATED"/>
    <property type="match status" value="1"/>
</dbReference>
<evidence type="ECO:0000313" key="6">
    <source>
        <dbReference type="Proteomes" id="UP001188597"/>
    </source>
</evidence>
<dbReference type="PANTHER" id="PTHR13068:SF36">
    <property type="entry name" value="TRANSCRIPTION TERMINATION FACTOR MTEF1, CHLOROPLASTIC"/>
    <property type="match status" value="1"/>
</dbReference>
<dbReference type="InterPro" id="IPR003690">
    <property type="entry name" value="MTERF"/>
</dbReference>
<evidence type="ECO:0000256" key="3">
    <source>
        <dbReference type="ARBA" id="ARBA00022946"/>
    </source>
</evidence>
<dbReference type="GO" id="GO:0006353">
    <property type="term" value="P:DNA-templated transcription termination"/>
    <property type="evidence" value="ECO:0007669"/>
    <property type="project" value="UniProtKB-KW"/>
</dbReference>
<evidence type="ECO:0000256" key="4">
    <source>
        <dbReference type="SAM" id="MobiDB-lite"/>
    </source>
</evidence>
<sequence length="321" mass="36992">MKNKSQKLLPNHDNSAANPPPSPLSPKPSKILNHNHQTLKPNCLKPLQFITTTTTATPPQPTSDSGLRFRQKLLYLQTLKINPTKALQRNPHFRCTPLASLKSVERCLSSMGIERAAFGRIFDMHPQLLTCDPYTDLYPIFDFLLNDVSIPFPQVRKSIIRCPRLLICSVDEQLRPTLRFLRELGFVGFNRITCQTTLLLVSSVEGTLLPKLEFLMDLGLEYDEVVKMVLRSPGLLTFSIENNYKPKVEYFLEEMNGDLAELKRFPQYFSYSLENKIKDRHRRLVERGFWLPLSEMLKVSDGEFNAQLIEMQLRSIDKRVL</sequence>
<comment type="caution">
    <text evidence="5">The sequence shown here is derived from an EMBL/GenBank/DDBJ whole genome shotgun (WGS) entry which is preliminary data.</text>
</comment>
<accession>A0AA89BMS6</accession>
<keyword evidence="6" id="KW-1185">Reference proteome</keyword>
<evidence type="ECO:0000313" key="5">
    <source>
        <dbReference type="EMBL" id="KAK3042392.1"/>
    </source>
</evidence>
<keyword evidence="2" id="KW-0806">Transcription termination</keyword>
<dbReference type="Pfam" id="PF02536">
    <property type="entry name" value="mTERF"/>
    <property type="match status" value="1"/>
</dbReference>
<keyword evidence="2" id="KW-0804">Transcription</keyword>
<dbReference type="SMART" id="SM00733">
    <property type="entry name" value="Mterf"/>
    <property type="match status" value="6"/>
</dbReference>
<gene>
    <name evidence="5" type="ORF">RJ639_002438</name>
</gene>
<dbReference type="AlphaFoldDB" id="A0AA89BMS6"/>
<comment type="similarity">
    <text evidence="1">Belongs to the mTERF family.</text>
</comment>
<keyword evidence="2" id="KW-0805">Transcription regulation</keyword>
<keyword evidence="3" id="KW-0809">Transit peptide</keyword>
<name>A0AA89BMS6_9ASTE</name>
<dbReference type="EMBL" id="JAVXUP010000021">
    <property type="protein sequence ID" value="KAK3042392.1"/>
    <property type="molecule type" value="Genomic_DNA"/>
</dbReference>
<dbReference type="Proteomes" id="UP001188597">
    <property type="component" value="Unassembled WGS sequence"/>
</dbReference>
<dbReference type="InterPro" id="IPR038538">
    <property type="entry name" value="MTERF_sf"/>
</dbReference>
<reference evidence="5" key="1">
    <citation type="submission" date="2022-12" db="EMBL/GenBank/DDBJ databases">
        <title>Draft genome assemblies for two species of Escallonia (Escalloniales).</title>
        <authorList>
            <person name="Chanderbali A."/>
            <person name="Dervinis C."/>
            <person name="Anghel I."/>
            <person name="Soltis D."/>
            <person name="Soltis P."/>
            <person name="Zapata F."/>
        </authorList>
    </citation>
    <scope>NUCLEOTIDE SEQUENCE</scope>
    <source>
        <strain evidence="5">UCBG64.0493</strain>
        <tissue evidence="5">Leaf</tissue>
    </source>
</reference>
<feature type="region of interest" description="Disordered" evidence="4">
    <location>
        <begin position="1"/>
        <end position="34"/>
    </location>
</feature>